<organism evidence="2 3">
    <name type="scientific">[Phormidium ambiguum] IAM M-71</name>
    <dbReference type="NCBI Taxonomy" id="454136"/>
    <lineage>
        <taxon>Bacteria</taxon>
        <taxon>Bacillati</taxon>
        <taxon>Cyanobacteriota</taxon>
        <taxon>Cyanophyceae</taxon>
        <taxon>Oscillatoriophycideae</taxon>
        <taxon>Aerosakkonematales</taxon>
        <taxon>Aerosakkonemataceae</taxon>
        <taxon>Floridanema</taxon>
    </lineage>
</organism>
<dbReference type="RefSeq" id="WP_073596197.1">
    <property type="nucleotide sequence ID" value="NZ_MRCE01000035.1"/>
</dbReference>
<evidence type="ECO:0000313" key="3">
    <source>
        <dbReference type="Proteomes" id="UP000185860"/>
    </source>
</evidence>
<evidence type="ECO:0008006" key="4">
    <source>
        <dbReference type="Google" id="ProtNLM"/>
    </source>
</evidence>
<dbReference type="Gene3D" id="2.30.30.40">
    <property type="entry name" value="SH3 Domains"/>
    <property type="match status" value="1"/>
</dbReference>
<feature type="chain" id="PRO_5013318795" description="SH3b domain-containing protein" evidence="1">
    <location>
        <begin position="25"/>
        <end position="121"/>
    </location>
</feature>
<evidence type="ECO:0000256" key="1">
    <source>
        <dbReference type="SAM" id="SignalP"/>
    </source>
</evidence>
<reference evidence="2 3" key="1">
    <citation type="submission" date="2016-11" db="EMBL/GenBank/DDBJ databases">
        <title>Draft Genome Sequences of Nine Cyanobacterial Strains from Diverse Habitats.</title>
        <authorList>
            <person name="Zhu T."/>
            <person name="Hou S."/>
            <person name="Lu X."/>
            <person name="Hess W.R."/>
        </authorList>
    </citation>
    <scope>NUCLEOTIDE SEQUENCE [LARGE SCALE GENOMIC DNA]</scope>
    <source>
        <strain evidence="2 3">IAM M-71</strain>
    </source>
</reference>
<protein>
    <recommendedName>
        <fullName evidence="4">SH3b domain-containing protein</fullName>
    </recommendedName>
</protein>
<dbReference type="OrthoDB" id="574458at2"/>
<dbReference type="Proteomes" id="UP000185860">
    <property type="component" value="Unassembled WGS sequence"/>
</dbReference>
<dbReference type="AlphaFoldDB" id="A0A1U7I8U0"/>
<gene>
    <name evidence="2" type="ORF">NIES2119_24895</name>
</gene>
<dbReference type="STRING" id="454136.NIES2119_24895"/>
<proteinExistence type="predicted"/>
<feature type="signal peptide" evidence="1">
    <location>
        <begin position="1"/>
        <end position="24"/>
    </location>
</feature>
<sequence length="121" mass="13108">MEISKVGKKFAAAIALLTVGMVGAIDLTSNAGANTSHAVAKKTTYTKQANTRKTCAKVMAENTSGENVVYKLNVRSRMYGPVIQQLDDDTTVTVARRFPNGWVQISSPVQGYVYGEFLKDC</sequence>
<comment type="caution">
    <text evidence="2">The sequence shown here is derived from an EMBL/GenBank/DDBJ whole genome shotgun (WGS) entry which is preliminary data.</text>
</comment>
<name>A0A1U7I8U0_9CYAN</name>
<accession>A0A1U7I8U0</accession>
<evidence type="ECO:0000313" key="2">
    <source>
        <dbReference type="EMBL" id="OKH32821.1"/>
    </source>
</evidence>
<keyword evidence="1" id="KW-0732">Signal</keyword>
<dbReference type="EMBL" id="MRCE01000035">
    <property type="protein sequence ID" value="OKH32821.1"/>
    <property type="molecule type" value="Genomic_DNA"/>
</dbReference>